<evidence type="ECO:0000313" key="1">
    <source>
        <dbReference type="EMBL" id="KAL3279997.1"/>
    </source>
</evidence>
<name>A0ABD2NMR2_9CUCU</name>
<dbReference type="EMBL" id="JABFTP020000124">
    <property type="protein sequence ID" value="KAL3279997.1"/>
    <property type="molecule type" value="Genomic_DNA"/>
</dbReference>
<protein>
    <submittedName>
        <fullName evidence="1">Uncharacterized protein</fullName>
    </submittedName>
</protein>
<evidence type="ECO:0000313" key="2">
    <source>
        <dbReference type="Proteomes" id="UP001516400"/>
    </source>
</evidence>
<accession>A0ABD2NMR2</accession>
<gene>
    <name evidence="1" type="ORF">HHI36_017505</name>
</gene>
<dbReference type="AlphaFoldDB" id="A0ABD2NMR2"/>
<reference evidence="1 2" key="1">
    <citation type="journal article" date="2021" name="BMC Biol.">
        <title>Horizontally acquired antibacterial genes associated with adaptive radiation of ladybird beetles.</title>
        <authorList>
            <person name="Li H.S."/>
            <person name="Tang X.F."/>
            <person name="Huang Y.H."/>
            <person name="Xu Z.Y."/>
            <person name="Chen M.L."/>
            <person name="Du X.Y."/>
            <person name="Qiu B.Y."/>
            <person name="Chen P.T."/>
            <person name="Zhang W."/>
            <person name="Slipinski A."/>
            <person name="Escalona H.E."/>
            <person name="Waterhouse R.M."/>
            <person name="Zwick A."/>
            <person name="Pang H."/>
        </authorList>
    </citation>
    <scope>NUCLEOTIDE SEQUENCE [LARGE SCALE GENOMIC DNA]</scope>
    <source>
        <strain evidence="1">SYSU2018</strain>
    </source>
</reference>
<keyword evidence="2" id="KW-1185">Reference proteome</keyword>
<dbReference type="Proteomes" id="UP001516400">
    <property type="component" value="Unassembled WGS sequence"/>
</dbReference>
<sequence length="109" mass="12530">MPLNHQMKVWTARVRSLAIDCKFGDELQVVFRDRFIMGLEKAPVRDRLFEEGKEKSFFEAVRIALSKEASSCKPEVTAAQVSTARKYIIKDVIAETHVIINLVTLFCLW</sequence>
<comment type="caution">
    <text evidence="1">The sequence shown here is derived from an EMBL/GenBank/DDBJ whole genome shotgun (WGS) entry which is preliminary data.</text>
</comment>
<organism evidence="1 2">
    <name type="scientific">Cryptolaemus montrouzieri</name>
    <dbReference type="NCBI Taxonomy" id="559131"/>
    <lineage>
        <taxon>Eukaryota</taxon>
        <taxon>Metazoa</taxon>
        <taxon>Ecdysozoa</taxon>
        <taxon>Arthropoda</taxon>
        <taxon>Hexapoda</taxon>
        <taxon>Insecta</taxon>
        <taxon>Pterygota</taxon>
        <taxon>Neoptera</taxon>
        <taxon>Endopterygota</taxon>
        <taxon>Coleoptera</taxon>
        <taxon>Polyphaga</taxon>
        <taxon>Cucujiformia</taxon>
        <taxon>Coccinelloidea</taxon>
        <taxon>Coccinellidae</taxon>
        <taxon>Scymninae</taxon>
        <taxon>Scymnini</taxon>
        <taxon>Cryptolaemus</taxon>
    </lineage>
</organism>
<proteinExistence type="predicted"/>